<reference evidence="1 2" key="1">
    <citation type="submission" date="2019-04" db="EMBL/GenBank/DDBJ databases">
        <title>Draft genome sequence of Gemmobacter aestuarii sp. nov.</title>
        <authorList>
            <person name="Hameed A."/>
            <person name="Lin S.-Y."/>
            <person name="Shahina M."/>
            <person name="Lai W.-A."/>
            <person name="Young C.-C."/>
        </authorList>
    </citation>
    <scope>NUCLEOTIDE SEQUENCE [LARGE SCALE GENOMIC DNA]</scope>
    <source>
        <strain evidence="1 2">CC-PW-75</strain>
    </source>
</reference>
<dbReference type="InterPro" id="IPR009534">
    <property type="entry name" value="DUF1153"/>
</dbReference>
<dbReference type="Gene3D" id="1.10.10.10">
    <property type="entry name" value="Winged helix-like DNA-binding domain superfamily/Winged helix DNA-binding domain"/>
    <property type="match status" value="1"/>
</dbReference>
<dbReference type="Proteomes" id="UP000309450">
    <property type="component" value="Unassembled WGS sequence"/>
</dbReference>
<dbReference type="RefSeq" id="WP_136392848.1">
    <property type="nucleotide sequence ID" value="NZ_SSND01000001.1"/>
</dbReference>
<dbReference type="EMBL" id="SSND01000001">
    <property type="protein sequence ID" value="THD84467.1"/>
    <property type="molecule type" value="Genomic_DNA"/>
</dbReference>
<evidence type="ECO:0000313" key="1">
    <source>
        <dbReference type="EMBL" id="THD84467.1"/>
    </source>
</evidence>
<dbReference type="GO" id="GO:0043565">
    <property type="term" value="F:sequence-specific DNA binding"/>
    <property type="evidence" value="ECO:0007669"/>
    <property type="project" value="InterPro"/>
</dbReference>
<dbReference type="InterPro" id="IPR010921">
    <property type="entry name" value="Trp_repressor/repl_initiator"/>
</dbReference>
<name>A0A4S3MQ17_9RHOB</name>
<comment type="caution">
    <text evidence="1">The sequence shown here is derived from an EMBL/GenBank/DDBJ whole genome shotgun (WGS) entry which is preliminary data.</text>
</comment>
<protein>
    <submittedName>
        <fullName evidence="1">DUF1153 domain-containing protein</fullName>
    </submittedName>
</protein>
<accession>A0A4S3MQ17</accession>
<evidence type="ECO:0000313" key="2">
    <source>
        <dbReference type="Proteomes" id="UP000309450"/>
    </source>
</evidence>
<dbReference type="OrthoDB" id="9796775at2"/>
<dbReference type="SUPFAM" id="SSF48295">
    <property type="entry name" value="TrpR-like"/>
    <property type="match status" value="1"/>
</dbReference>
<sequence>MYLKKVHGPRQVTLPDGTILSRADLPPADTRRWVASRKAIVVRAVAHGLITRAEACERYGLSEEEFLLWHDAVARHGPDGLKVTALQKYRQL</sequence>
<dbReference type="AlphaFoldDB" id="A0A4S3MQ17"/>
<dbReference type="Pfam" id="PF06627">
    <property type="entry name" value="DUF1153"/>
    <property type="match status" value="1"/>
</dbReference>
<keyword evidence="2" id="KW-1185">Reference proteome</keyword>
<gene>
    <name evidence="1" type="ORF">E7811_01590</name>
</gene>
<organism evidence="1 2">
    <name type="scientific">Aliigemmobacter aestuarii</name>
    <dbReference type="NCBI Taxonomy" id="1445661"/>
    <lineage>
        <taxon>Bacteria</taxon>
        <taxon>Pseudomonadati</taxon>
        <taxon>Pseudomonadota</taxon>
        <taxon>Alphaproteobacteria</taxon>
        <taxon>Rhodobacterales</taxon>
        <taxon>Paracoccaceae</taxon>
        <taxon>Aliigemmobacter</taxon>
    </lineage>
</organism>
<dbReference type="InterPro" id="IPR036388">
    <property type="entry name" value="WH-like_DNA-bd_sf"/>
</dbReference>
<proteinExistence type="predicted"/>